<feature type="chain" id="PRO_5047012139" evidence="1">
    <location>
        <begin position="21"/>
        <end position="61"/>
    </location>
</feature>
<evidence type="ECO:0000313" key="2">
    <source>
        <dbReference type="EMBL" id="KAK7999014.1"/>
    </source>
</evidence>
<accession>A0ABR1R495</accession>
<protein>
    <submittedName>
        <fullName evidence="2">Uncharacterized protein</fullName>
    </submittedName>
</protein>
<dbReference type="Proteomes" id="UP001396898">
    <property type="component" value="Unassembled WGS sequence"/>
</dbReference>
<sequence length="61" mass="6089">MQFSLSTLFAALAMASMAAAQNGLCIEKGAAACSGEYPQECSTASGTGVIFTACCLATVDC</sequence>
<proteinExistence type="predicted"/>
<gene>
    <name evidence="2" type="ORF">PG991_014689</name>
</gene>
<comment type="caution">
    <text evidence="2">The sequence shown here is derived from an EMBL/GenBank/DDBJ whole genome shotgun (WGS) entry which is preliminary data.</text>
</comment>
<keyword evidence="3" id="KW-1185">Reference proteome</keyword>
<feature type="signal peptide" evidence="1">
    <location>
        <begin position="1"/>
        <end position="20"/>
    </location>
</feature>
<evidence type="ECO:0000313" key="3">
    <source>
        <dbReference type="Proteomes" id="UP001396898"/>
    </source>
</evidence>
<name>A0ABR1R495_9PEZI</name>
<reference evidence="2 3" key="1">
    <citation type="submission" date="2023-01" db="EMBL/GenBank/DDBJ databases">
        <title>Analysis of 21 Apiospora genomes using comparative genomics revels a genus with tremendous synthesis potential of carbohydrate active enzymes and secondary metabolites.</title>
        <authorList>
            <person name="Sorensen T."/>
        </authorList>
    </citation>
    <scope>NUCLEOTIDE SEQUENCE [LARGE SCALE GENOMIC DNA]</scope>
    <source>
        <strain evidence="2 3">CBS 20057</strain>
    </source>
</reference>
<keyword evidence="1" id="KW-0732">Signal</keyword>
<dbReference type="EMBL" id="JAQQWI010000019">
    <property type="protein sequence ID" value="KAK7999014.1"/>
    <property type="molecule type" value="Genomic_DNA"/>
</dbReference>
<evidence type="ECO:0000256" key="1">
    <source>
        <dbReference type="SAM" id="SignalP"/>
    </source>
</evidence>
<organism evidence="2 3">
    <name type="scientific">Apiospora marii</name>
    <dbReference type="NCBI Taxonomy" id="335849"/>
    <lineage>
        <taxon>Eukaryota</taxon>
        <taxon>Fungi</taxon>
        <taxon>Dikarya</taxon>
        <taxon>Ascomycota</taxon>
        <taxon>Pezizomycotina</taxon>
        <taxon>Sordariomycetes</taxon>
        <taxon>Xylariomycetidae</taxon>
        <taxon>Amphisphaeriales</taxon>
        <taxon>Apiosporaceae</taxon>
        <taxon>Apiospora</taxon>
    </lineage>
</organism>